<dbReference type="PROSITE" id="PS01228">
    <property type="entry name" value="COF_1"/>
    <property type="match status" value="1"/>
</dbReference>
<dbReference type="InterPro" id="IPR021130">
    <property type="entry name" value="PRib-ATP_PPHydrolase-like"/>
</dbReference>
<dbReference type="PANTHER" id="PTHR10000">
    <property type="entry name" value="PHOSPHOSERINE PHOSPHATASE"/>
    <property type="match status" value="1"/>
</dbReference>
<protein>
    <submittedName>
        <fullName evidence="1">Cof-type HAD-IIB family hydrolase</fullName>
    </submittedName>
</protein>
<accession>A0ABN5LGK2</accession>
<dbReference type="InterPro" id="IPR017223">
    <property type="entry name" value="HAD_SPs0319-typ"/>
</dbReference>
<evidence type="ECO:0000313" key="2">
    <source>
        <dbReference type="Proteomes" id="UP000245369"/>
    </source>
</evidence>
<dbReference type="GeneID" id="93923343"/>
<reference evidence="1 2" key="1">
    <citation type="submission" date="2018-05" db="EMBL/GenBank/DDBJ databases">
        <title>Complete genome sequences of Streptococcus sobrinus.</title>
        <authorList>
            <person name="Sales M."/>
            <person name="Jensen P.A."/>
        </authorList>
    </citation>
    <scope>NUCLEOTIDE SEQUENCE [LARGE SCALE GENOMIC DNA]</scope>
    <source>
        <strain evidence="1 2">SL1</strain>
    </source>
</reference>
<dbReference type="InterPro" id="IPR023214">
    <property type="entry name" value="HAD_sf"/>
</dbReference>
<dbReference type="Pfam" id="PF01503">
    <property type="entry name" value="PRA-PH"/>
    <property type="match status" value="1"/>
</dbReference>
<dbReference type="InterPro" id="IPR023292">
    <property type="entry name" value="NTP_PyroPHydrolase-like_dom_sf"/>
</dbReference>
<dbReference type="SFLD" id="SFLDS00003">
    <property type="entry name" value="Haloacid_Dehalogenase"/>
    <property type="match status" value="1"/>
</dbReference>
<evidence type="ECO:0000313" key="1">
    <source>
        <dbReference type="EMBL" id="AWN20238.1"/>
    </source>
</evidence>
<dbReference type="Gene3D" id="3.30.1240.10">
    <property type="match status" value="1"/>
</dbReference>
<keyword evidence="1" id="KW-0378">Hydrolase</keyword>
<proteinExistence type="predicted"/>
<dbReference type="SUPFAM" id="SSF56784">
    <property type="entry name" value="HAD-like"/>
    <property type="match status" value="1"/>
</dbReference>
<organism evidence="1 2">
    <name type="scientific">Streptococcus sobrinus</name>
    <dbReference type="NCBI Taxonomy" id="1310"/>
    <lineage>
        <taxon>Bacteria</taxon>
        <taxon>Bacillati</taxon>
        <taxon>Bacillota</taxon>
        <taxon>Bacilli</taxon>
        <taxon>Lactobacillales</taxon>
        <taxon>Streptococcaceae</taxon>
        <taxon>Streptococcus</taxon>
    </lineage>
</organism>
<dbReference type="Gene3D" id="3.40.50.1000">
    <property type="entry name" value="HAD superfamily/HAD-like"/>
    <property type="match status" value="1"/>
</dbReference>
<dbReference type="CDD" id="cd07517">
    <property type="entry name" value="HAD_HPP"/>
    <property type="match status" value="1"/>
</dbReference>
<dbReference type="InterPro" id="IPR006379">
    <property type="entry name" value="HAD-SF_hydro_IIB"/>
</dbReference>
<dbReference type="Pfam" id="PF08282">
    <property type="entry name" value="Hydrolase_3"/>
    <property type="match status" value="1"/>
</dbReference>
<dbReference type="Gene3D" id="1.10.3420.10">
    <property type="entry name" value="putative ntp pyrophosphohydrolase like domain"/>
    <property type="match status" value="1"/>
</dbReference>
<gene>
    <name evidence="1" type="ORF">DK182_02270</name>
</gene>
<dbReference type="InterPro" id="IPR036412">
    <property type="entry name" value="HAD-like_sf"/>
</dbReference>
<name>A0ABN5LGK2_9STRE</name>
<dbReference type="Proteomes" id="UP000245369">
    <property type="component" value="Chromosome"/>
</dbReference>
<dbReference type="PANTHER" id="PTHR10000:SF25">
    <property type="entry name" value="PHOSPHATASE YKRA-RELATED"/>
    <property type="match status" value="1"/>
</dbReference>
<dbReference type="RefSeq" id="WP_002961402.1">
    <property type="nucleotide sequence ID" value="NZ_CP029490.1"/>
</dbReference>
<dbReference type="NCBIfam" id="TIGR00099">
    <property type="entry name" value="Cof-subfamily"/>
    <property type="match status" value="1"/>
</dbReference>
<keyword evidence="2" id="KW-1185">Reference proteome</keyword>
<dbReference type="GO" id="GO:0016787">
    <property type="term" value="F:hydrolase activity"/>
    <property type="evidence" value="ECO:0007669"/>
    <property type="project" value="UniProtKB-KW"/>
</dbReference>
<dbReference type="InterPro" id="IPR000150">
    <property type="entry name" value="Cof"/>
</dbReference>
<dbReference type="SFLD" id="SFLDG01140">
    <property type="entry name" value="C2.B:_Phosphomannomutase_and_P"/>
    <property type="match status" value="1"/>
</dbReference>
<dbReference type="EMBL" id="CP029490">
    <property type="protein sequence ID" value="AWN20238.1"/>
    <property type="molecule type" value="Genomic_DNA"/>
</dbReference>
<dbReference type="PIRSF" id="PIRSF037492">
    <property type="entry name" value="UCP037492_HAD"/>
    <property type="match status" value="1"/>
</dbReference>
<dbReference type="SFLD" id="SFLDG01144">
    <property type="entry name" value="C2.B.4:_PGP_Like"/>
    <property type="match status" value="1"/>
</dbReference>
<dbReference type="NCBIfam" id="TIGR01484">
    <property type="entry name" value="HAD-SF-IIB"/>
    <property type="match status" value="1"/>
</dbReference>
<sequence>MAVKAVFFDIDGTLLNDRKKVSRTTQKAIVELKKQGIFVGLATGRGPAFVAPFMENLGLDFAVTFNGQYIISRDRVIYQNQLPKSTVYRLIKYAQERRREVSLGTSVGLLGSNIINMGTSRFGQVASRLVPERLTKLVERSFKNIIRRIKPQNLGTLQTIMREPVYQVVMVATEGETSKIQDKFPHIKITRSSPYSADLISEGQSKIKGIERLGQAFDFDLSEVMTFGDSENDIEMLLRSGIGVAMGNATEAAKQTAHYITDSNNQNGIAKALSHYGLIHLESENDFLSDDENFNKVRDFHRLMDGETNNTPRVFGLEEASHRADFKLEEIVEFIYATASSREDFAAAMTNLHAALDKAARKVQSKEHPESPLVGQVDALIDLLYLTYGSFVLMGVDPSSVFNSVHAANMGKIFPDGKAHFDPVTHKVLKPDDWEARFAPEPAIKREVDRQLRKALRRQTDESSRAKEEE</sequence>